<dbReference type="Proteomes" id="UP000317093">
    <property type="component" value="Chromosome"/>
</dbReference>
<sequence>MPQRKLREQIAHEAARLLFEHQEQEYDRAKRKAARLIGMRFRHRDMPTNREIRGQLDRLEFVFASNGVERDPRKRKLAAVRVMRSLIPFSPRFIADEDEPSISPRVVASHDNLPDVLAFLENNGLTVWLSPSSTEEEFASRGQVAIDVDGTVPVEVTLVPSSRTAEDVAPYGAETKSLWEVESALEEEFPESDLDQELAGIEPHPDRFEAMAQLLEPLEDVRQEPVTHPEGDALYHSLQVFTLGLAERPDDEELLTAALMHDVGKAIDLKEHVEQTLALLEGLVTHRTLWLIEHLPDARLYGSRELPTSRRRLLERSEEFEDVLLLAHWDKDGRRRGAEVKTPNAALDHLRSLDDATYWEYAERDECTGPTSL</sequence>
<evidence type="ECO:0000313" key="4">
    <source>
        <dbReference type="Proteomes" id="UP000317093"/>
    </source>
</evidence>
<dbReference type="OrthoDB" id="9805698at2"/>
<evidence type="ECO:0000313" key="3">
    <source>
        <dbReference type="EMBL" id="QDU62622.1"/>
    </source>
</evidence>
<name>A0A518B6Q3_9BACT</name>
<dbReference type="Gene3D" id="1.10.3210.10">
    <property type="entry name" value="Hypothetical protein af1432"/>
    <property type="match status" value="1"/>
</dbReference>
<protein>
    <recommendedName>
        <fullName evidence="2">HD domain-containing protein</fullName>
    </recommendedName>
</protein>
<dbReference type="Pfam" id="PF01966">
    <property type="entry name" value="HD"/>
    <property type="match status" value="1"/>
</dbReference>
<organism evidence="3 4">
    <name type="scientific">Kolteria novifilia</name>
    <dbReference type="NCBI Taxonomy" id="2527975"/>
    <lineage>
        <taxon>Bacteria</taxon>
        <taxon>Pseudomonadati</taxon>
        <taxon>Planctomycetota</taxon>
        <taxon>Planctomycetia</taxon>
        <taxon>Kolteriales</taxon>
        <taxon>Kolteriaceae</taxon>
        <taxon>Kolteria</taxon>
    </lineage>
</organism>
<evidence type="ECO:0000259" key="2">
    <source>
        <dbReference type="Pfam" id="PF01966"/>
    </source>
</evidence>
<evidence type="ECO:0000256" key="1">
    <source>
        <dbReference type="SAM" id="Coils"/>
    </source>
</evidence>
<dbReference type="SUPFAM" id="SSF109604">
    <property type="entry name" value="HD-domain/PDEase-like"/>
    <property type="match status" value="1"/>
</dbReference>
<feature type="coiled-coil region" evidence="1">
    <location>
        <begin position="12"/>
        <end position="39"/>
    </location>
</feature>
<dbReference type="AlphaFoldDB" id="A0A518B6Q3"/>
<dbReference type="KEGG" id="knv:Pan216_34890"/>
<dbReference type="RefSeq" id="WP_145259505.1">
    <property type="nucleotide sequence ID" value="NZ_CP036279.1"/>
</dbReference>
<dbReference type="EMBL" id="CP036279">
    <property type="protein sequence ID" value="QDU62622.1"/>
    <property type="molecule type" value="Genomic_DNA"/>
</dbReference>
<accession>A0A518B6Q3</accession>
<proteinExistence type="predicted"/>
<feature type="domain" description="HD" evidence="2">
    <location>
        <begin position="234"/>
        <end position="283"/>
    </location>
</feature>
<reference evidence="3 4" key="1">
    <citation type="submission" date="2019-02" db="EMBL/GenBank/DDBJ databases">
        <title>Deep-cultivation of Planctomycetes and their phenomic and genomic characterization uncovers novel biology.</title>
        <authorList>
            <person name="Wiegand S."/>
            <person name="Jogler M."/>
            <person name="Boedeker C."/>
            <person name="Pinto D."/>
            <person name="Vollmers J."/>
            <person name="Rivas-Marin E."/>
            <person name="Kohn T."/>
            <person name="Peeters S.H."/>
            <person name="Heuer A."/>
            <person name="Rast P."/>
            <person name="Oberbeckmann S."/>
            <person name="Bunk B."/>
            <person name="Jeske O."/>
            <person name="Meyerdierks A."/>
            <person name="Storesund J.E."/>
            <person name="Kallscheuer N."/>
            <person name="Luecker S."/>
            <person name="Lage O.M."/>
            <person name="Pohl T."/>
            <person name="Merkel B.J."/>
            <person name="Hornburger P."/>
            <person name="Mueller R.-W."/>
            <person name="Bruemmer F."/>
            <person name="Labrenz M."/>
            <person name="Spormann A.M."/>
            <person name="Op den Camp H."/>
            <person name="Overmann J."/>
            <person name="Amann R."/>
            <person name="Jetten M.S.M."/>
            <person name="Mascher T."/>
            <person name="Medema M.H."/>
            <person name="Devos D.P."/>
            <person name="Kaster A.-K."/>
            <person name="Ovreas L."/>
            <person name="Rohde M."/>
            <person name="Galperin M.Y."/>
            <person name="Jogler C."/>
        </authorList>
    </citation>
    <scope>NUCLEOTIDE SEQUENCE [LARGE SCALE GENOMIC DNA]</scope>
    <source>
        <strain evidence="3 4">Pan216</strain>
    </source>
</reference>
<dbReference type="InterPro" id="IPR006674">
    <property type="entry name" value="HD_domain"/>
</dbReference>
<gene>
    <name evidence="3" type="ORF">Pan216_34890</name>
</gene>
<keyword evidence="1" id="KW-0175">Coiled coil</keyword>
<keyword evidence="4" id="KW-1185">Reference proteome</keyword>